<dbReference type="PANTHER" id="PTHR12622">
    <property type="entry name" value="DELTEX-RELATED"/>
    <property type="match status" value="1"/>
</dbReference>
<feature type="compositionally biased region" description="Low complexity" evidence="12">
    <location>
        <begin position="182"/>
        <end position="196"/>
    </location>
</feature>
<dbReference type="Proteomes" id="UP000326759">
    <property type="component" value="Unassembled WGS sequence"/>
</dbReference>
<feature type="region of interest" description="Disordered" evidence="12">
    <location>
        <begin position="158"/>
        <end position="321"/>
    </location>
</feature>
<dbReference type="EC" id="2.3.2.27" evidence="11"/>
<dbReference type="InterPro" id="IPR001841">
    <property type="entry name" value="Znf_RING"/>
</dbReference>
<keyword evidence="11" id="KW-0963">Cytoplasm</keyword>
<dbReference type="EMBL" id="SEYY01023100">
    <property type="protein sequence ID" value="KAB7495093.1"/>
    <property type="molecule type" value="Genomic_DNA"/>
</dbReference>
<evidence type="ECO:0000256" key="9">
    <source>
        <dbReference type="ARBA" id="ARBA00022976"/>
    </source>
</evidence>
<dbReference type="GO" id="GO:0016567">
    <property type="term" value="P:protein ubiquitination"/>
    <property type="evidence" value="ECO:0007669"/>
    <property type="project" value="UniProtKB-UniRule"/>
</dbReference>
<proteinExistence type="inferred from homology"/>
<dbReference type="GO" id="GO:0061630">
    <property type="term" value="F:ubiquitin protein ligase activity"/>
    <property type="evidence" value="ECO:0007669"/>
    <property type="project" value="UniProtKB-UniRule"/>
</dbReference>
<dbReference type="InterPro" id="IPR039399">
    <property type="entry name" value="Deltex_C_sf"/>
</dbReference>
<evidence type="ECO:0000256" key="1">
    <source>
        <dbReference type="ARBA" id="ARBA00000900"/>
    </source>
</evidence>
<evidence type="ECO:0000256" key="11">
    <source>
        <dbReference type="RuleBase" id="RU367105"/>
    </source>
</evidence>
<keyword evidence="4 11" id="KW-0808">Transferase</keyword>
<dbReference type="PROSITE" id="PS50918">
    <property type="entry name" value="WWE"/>
    <property type="match status" value="2"/>
</dbReference>
<evidence type="ECO:0000256" key="4">
    <source>
        <dbReference type="ARBA" id="ARBA00022679"/>
    </source>
</evidence>
<dbReference type="Pfam" id="PF02825">
    <property type="entry name" value="WWE"/>
    <property type="match status" value="2"/>
</dbReference>
<dbReference type="CDD" id="cd09633">
    <property type="entry name" value="Deltex_C"/>
    <property type="match status" value="1"/>
</dbReference>
<sequence length="759" mass="84351">MSSNSGNHSKQNLFVVVWEWENKQGRWRPYTPEVTQLLERAYGKNLTSVMLGDADPLLNDYAVNLSTMTQNNRTSLGSYVPVRRSLYPQNSPAGQGAVWQWAGDNAGDWHTYDMCVQCVLEKAWVTGIQTIDMDETFPLCPYVINFCNLNQKNKKTGYTRNIRRKTQASYPIGKPVTSHHTGNSSSAVNYGASSSGMNHRLGAASQESPPEYDTQKRKDCSEEKDNEIKQKNESHGHARTILNKVLHLTGSGNNSGGGEGPKGATSSSLKGTNFLTPNPLPRSLKPPVPKPRTFFPSGNLRVSSNSSFEPLSNENTLPRKNNMFSRNGNASYQDSFHSLMDTSSDQYGSNATLNSDSSSLTGARRPSVETISTYLSQDSINDDAVSQNSQEMYFTPSPNMKMDTLVQLDDSMSDEEVFSEDKEVQDVLMRSANSQNLNRGSNVYMGNAVSSESHFVPISTPVGHDNNNTVMSGVKRKRTNDKYQPAGNYSNSPHLPGSRMDTRSKKAAEGRAFTDFPTKPLGSNKTNNKKILIKKARTEKEKLIIKYTKPVYSMPDEDCSICMCPVGEESSYENNSCPGYLVHPVISLSLCGHSFHEECICQYVEASPSKFLQCPNCKKLHGEKWGIQPKGSMDVQKMSGSLPGFSGYDTYKITYNIPSGIQGPEHPHPGRPYHPIGFPRIAYLPDNEKGKRVLKLLKEAFRRRLIFTVGRSVTTGIEDAVTWNEIHHKTERYNNSGHGYPDPGIDLIKLIVLQHCCIL</sequence>
<evidence type="ECO:0000256" key="7">
    <source>
        <dbReference type="ARBA" id="ARBA00022771"/>
    </source>
</evidence>
<evidence type="ECO:0000259" key="14">
    <source>
        <dbReference type="PROSITE" id="PS50918"/>
    </source>
</evidence>
<dbReference type="OrthoDB" id="2449614at2759"/>
<dbReference type="SMART" id="SM00678">
    <property type="entry name" value="WWE"/>
    <property type="match status" value="2"/>
</dbReference>
<gene>
    <name evidence="15" type="primary">Dtx2</name>
    <name evidence="15" type="ORF">Anas_03372</name>
</gene>
<keyword evidence="8 11" id="KW-0862">Zinc</keyword>
<accession>A0A5N5SM31</accession>
<feature type="compositionally biased region" description="Basic and acidic residues" evidence="12">
    <location>
        <begin position="213"/>
        <end position="236"/>
    </location>
</feature>
<feature type="compositionally biased region" description="Polar residues" evidence="12">
    <location>
        <begin position="341"/>
        <end position="361"/>
    </location>
</feature>
<feature type="domain" description="RING-type" evidence="13">
    <location>
        <begin position="559"/>
        <end position="618"/>
    </location>
</feature>
<evidence type="ECO:0000313" key="16">
    <source>
        <dbReference type="Proteomes" id="UP000326759"/>
    </source>
</evidence>
<comment type="pathway">
    <text evidence="2 11">Protein modification; protein ubiquitination.</text>
</comment>
<keyword evidence="16" id="KW-1185">Reference proteome</keyword>
<protein>
    <recommendedName>
        <fullName evidence="11">E3 ubiquitin-protein ligase</fullName>
        <ecNumber evidence="11">2.3.2.27</ecNumber>
    </recommendedName>
</protein>
<dbReference type="InterPro" id="IPR037197">
    <property type="entry name" value="WWE_dom_sf"/>
</dbReference>
<feature type="region of interest" description="Disordered" evidence="12">
    <location>
        <begin position="480"/>
        <end position="501"/>
    </location>
</feature>
<feature type="domain" description="WWE" evidence="14">
    <location>
        <begin position="85"/>
        <end position="164"/>
    </location>
</feature>
<evidence type="ECO:0000256" key="3">
    <source>
        <dbReference type="ARBA" id="ARBA00009413"/>
    </source>
</evidence>
<feature type="compositionally biased region" description="Polar residues" evidence="12">
    <location>
        <begin position="264"/>
        <end position="276"/>
    </location>
</feature>
<dbReference type="SUPFAM" id="SSF57850">
    <property type="entry name" value="RING/U-box"/>
    <property type="match status" value="1"/>
</dbReference>
<comment type="caution">
    <text evidence="15">The sequence shown here is derived from an EMBL/GenBank/DDBJ whole genome shotgun (WGS) entry which is preliminary data.</text>
</comment>
<dbReference type="UniPathway" id="UPA00143"/>
<evidence type="ECO:0000256" key="8">
    <source>
        <dbReference type="ARBA" id="ARBA00022833"/>
    </source>
</evidence>
<feature type="compositionally biased region" description="Polar residues" evidence="12">
    <location>
        <begin position="300"/>
        <end position="321"/>
    </location>
</feature>
<feature type="compositionally biased region" description="Pro residues" evidence="12">
    <location>
        <begin position="278"/>
        <end position="290"/>
    </location>
</feature>
<dbReference type="Gene3D" id="3.30.40.10">
    <property type="entry name" value="Zinc/RING finger domain, C3HC4 (zinc finger)"/>
    <property type="match status" value="1"/>
</dbReference>
<comment type="subcellular location">
    <subcellularLocation>
        <location evidence="11">Cytoplasm</location>
    </subcellularLocation>
</comment>
<dbReference type="InterPro" id="IPR013083">
    <property type="entry name" value="Znf_RING/FYVE/PHD"/>
</dbReference>
<dbReference type="GO" id="GO:0005737">
    <property type="term" value="C:cytoplasm"/>
    <property type="evidence" value="ECO:0007669"/>
    <property type="project" value="UniProtKB-SubCell"/>
</dbReference>
<dbReference type="SUPFAM" id="SSF117839">
    <property type="entry name" value="WWE domain"/>
    <property type="match status" value="2"/>
</dbReference>
<evidence type="ECO:0000256" key="5">
    <source>
        <dbReference type="ARBA" id="ARBA00022723"/>
    </source>
</evidence>
<dbReference type="InterPro" id="IPR039396">
    <property type="entry name" value="Deltex_C"/>
</dbReference>
<dbReference type="GO" id="GO:0007219">
    <property type="term" value="P:Notch signaling pathway"/>
    <property type="evidence" value="ECO:0007669"/>
    <property type="project" value="UniProtKB-KW"/>
</dbReference>
<evidence type="ECO:0000313" key="15">
    <source>
        <dbReference type="EMBL" id="KAB7495093.1"/>
    </source>
</evidence>
<dbReference type="SMART" id="SM00184">
    <property type="entry name" value="RING"/>
    <property type="match status" value="1"/>
</dbReference>
<name>A0A5N5SM31_9CRUS</name>
<dbReference type="PROSITE" id="PS50089">
    <property type="entry name" value="ZF_RING_2"/>
    <property type="match status" value="1"/>
</dbReference>
<keyword evidence="6" id="KW-0677">Repeat</keyword>
<reference evidence="15 16" key="1">
    <citation type="journal article" date="2019" name="PLoS Biol.">
        <title>Sex chromosomes control vertical transmission of feminizing Wolbachia symbionts in an isopod.</title>
        <authorList>
            <person name="Becking T."/>
            <person name="Chebbi M.A."/>
            <person name="Giraud I."/>
            <person name="Moumen B."/>
            <person name="Laverre T."/>
            <person name="Caubet Y."/>
            <person name="Peccoud J."/>
            <person name="Gilbert C."/>
            <person name="Cordaux R."/>
        </authorList>
    </citation>
    <scope>NUCLEOTIDE SEQUENCE [LARGE SCALE GENOMIC DNA]</scope>
    <source>
        <strain evidence="15">ANa2</strain>
        <tissue evidence="15">Whole body excluding digestive tract and cuticle</tissue>
    </source>
</reference>
<keyword evidence="5 11" id="KW-0479">Metal-binding</keyword>
<comment type="catalytic activity">
    <reaction evidence="1 11">
        <text>S-ubiquitinyl-[E2 ubiquitin-conjugating enzyme]-L-cysteine + [acceptor protein]-L-lysine = [E2 ubiquitin-conjugating enzyme]-L-cysteine + N(6)-ubiquitinyl-[acceptor protein]-L-lysine.</text>
        <dbReference type="EC" id="2.3.2.27"/>
    </reaction>
</comment>
<evidence type="ECO:0000256" key="6">
    <source>
        <dbReference type="ARBA" id="ARBA00022737"/>
    </source>
</evidence>
<feature type="region of interest" description="Disordered" evidence="12">
    <location>
        <begin position="341"/>
        <end position="364"/>
    </location>
</feature>
<keyword evidence="9" id="KW-0914">Notch signaling pathway</keyword>
<evidence type="ECO:0000256" key="2">
    <source>
        <dbReference type="ARBA" id="ARBA00004906"/>
    </source>
</evidence>
<evidence type="ECO:0000259" key="13">
    <source>
        <dbReference type="PROSITE" id="PS50089"/>
    </source>
</evidence>
<evidence type="ECO:0000256" key="10">
    <source>
        <dbReference type="PROSITE-ProRule" id="PRU00175"/>
    </source>
</evidence>
<dbReference type="InterPro" id="IPR004170">
    <property type="entry name" value="WWE_dom"/>
</dbReference>
<keyword evidence="7 10" id="KW-0863">Zinc-finger</keyword>
<feature type="domain" description="WWE" evidence="14">
    <location>
        <begin position="3"/>
        <end position="84"/>
    </location>
</feature>
<organism evidence="15 16">
    <name type="scientific">Armadillidium nasatum</name>
    <dbReference type="NCBI Taxonomy" id="96803"/>
    <lineage>
        <taxon>Eukaryota</taxon>
        <taxon>Metazoa</taxon>
        <taxon>Ecdysozoa</taxon>
        <taxon>Arthropoda</taxon>
        <taxon>Crustacea</taxon>
        <taxon>Multicrustacea</taxon>
        <taxon>Malacostraca</taxon>
        <taxon>Eumalacostraca</taxon>
        <taxon>Peracarida</taxon>
        <taxon>Isopoda</taxon>
        <taxon>Oniscidea</taxon>
        <taxon>Crinocheta</taxon>
        <taxon>Armadillidiidae</taxon>
        <taxon>Armadillidium</taxon>
    </lineage>
</organism>
<dbReference type="InterPro" id="IPR039398">
    <property type="entry name" value="Deltex_fam"/>
</dbReference>
<dbReference type="Pfam" id="PF18102">
    <property type="entry name" value="DTC"/>
    <property type="match status" value="1"/>
</dbReference>
<evidence type="ECO:0000256" key="12">
    <source>
        <dbReference type="SAM" id="MobiDB-lite"/>
    </source>
</evidence>
<dbReference type="Gene3D" id="3.30.390.130">
    <property type="match status" value="1"/>
</dbReference>
<dbReference type="AlphaFoldDB" id="A0A5N5SM31"/>
<dbReference type="Gene3D" id="3.30.720.50">
    <property type="match status" value="2"/>
</dbReference>
<dbReference type="InterPro" id="IPR018123">
    <property type="entry name" value="WWE-dom_subgr"/>
</dbReference>
<dbReference type="GO" id="GO:0008270">
    <property type="term" value="F:zinc ion binding"/>
    <property type="evidence" value="ECO:0007669"/>
    <property type="project" value="UniProtKB-KW"/>
</dbReference>
<comment type="similarity">
    <text evidence="3 11">Belongs to the Deltex family.</text>
</comment>